<evidence type="ECO:0000313" key="5">
    <source>
        <dbReference type="Proteomes" id="UP000254476"/>
    </source>
</evidence>
<accession>A0A378J3R8</accession>
<sequence length="335" mass="38574">MPYPIEEQACSTWALSGDESRATNLHEEFSELTQEIIRMDRNDLGNNLQEQRQEAMRRISELRDPTEYEVGEMYLCGAFMNDDDIVPSHYWIEDRTHGITIDTFINRDSVVVVDRVGVDGEDFQPGCEAEDVDAHNIVRVPITGYTKGQVDILTNYIRPENVINSVIEAKRGEINSSRRALQETQYMLDHLDEFPHRNNRAGIESLQRDVLKFQNRIVEQQNELEELQQNRPERPALPESGDDDLRIDITQGDSLLKTAMQGALLQRQNERREEVEEVEEVREEVREPIREEVREPERNRSLLSSLNSTLGKFVMGIATIALVAGVTYTMTNQNK</sequence>
<reference evidence="3 5" key="2">
    <citation type="submission" date="2018-06" db="EMBL/GenBank/DDBJ databases">
        <authorList>
            <consortium name="Pathogen Informatics"/>
            <person name="Doyle S."/>
        </authorList>
    </citation>
    <scope>NUCLEOTIDE SEQUENCE [LARGE SCALE GENOMIC DNA]</scope>
    <source>
        <strain evidence="3 5">NCTC12388</strain>
    </source>
</reference>
<name>A0A378J3R8_9GAMM</name>
<dbReference type="OrthoDB" id="9971598at2"/>
<evidence type="ECO:0000313" key="3">
    <source>
        <dbReference type="EMBL" id="STX42404.1"/>
    </source>
</evidence>
<reference evidence="2 4" key="1">
    <citation type="submission" date="2015-11" db="EMBL/GenBank/DDBJ databases">
        <title>Genomic analysis of 38 Legionella species identifies large and diverse effector repertoires.</title>
        <authorList>
            <person name="Burstein D."/>
            <person name="Amaro F."/>
            <person name="Zusman T."/>
            <person name="Lifshitz Z."/>
            <person name="Cohen O."/>
            <person name="Gilbert J.A."/>
            <person name="Pupko T."/>
            <person name="Shuman H.A."/>
            <person name="Segal G."/>
        </authorList>
    </citation>
    <scope>NUCLEOTIDE SEQUENCE [LARGE SCALE GENOMIC DNA]</scope>
    <source>
        <strain evidence="2 4">Lyon 8420412</strain>
    </source>
</reference>
<keyword evidence="4" id="KW-1185">Reference proteome</keyword>
<gene>
    <name evidence="2" type="ORF">Lgra_2696</name>
    <name evidence="3" type="ORF">NCTC12388_00652</name>
</gene>
<dbReference type="Proteomes" id="UP000054691">
    <property type="component" value="Unassembled WGS sequence"/>
</dbReference>
<dbReference type="AlphaFoldDB" id="A0A378J3R8"/>
<dbReference type="Proteomes" id="UP000254476">
    <property type="component" value="Unassembled WGS sequence"/>
</dbReference>
<evidence type="ECO:0000313" key="4">
    <source>
        <dbReference type="Proteomes" id="UP000054691"/>
    </source>
</evidence>
<dbReference type="EMBL" id="LNYE01000029">
    <property type="protein sequence ID" value="KTD05919.1"/>
    <property type="molecule type" value="Genomic_DNA"/>
</dbReference>
<proteinExistence type="predicted"/>
<dbReference type="RefSeq" id="WP_058499801.1">
    <property type="nucleotide sequence ID" value="NZ_CAAAHW010000002.1"/>
</dbReference>
<feature type="region of interest" description="Disordered" evidence="1">
    <location>
        <begin position="225"/>
        <end position="246"/>
    </location>
</feature>
<organism evidence="3 5">
    <name type="scientific">Legionella gratiana</name>
    <dbReference type="NCBI Taxonomy" id="45066"/>
    <lineage>
        <taxon>Bacteria</taxon>
        <taxon>Pseudomonadati</taxon>
        <taxon>Pseudomonadota</taxon>
        <taxon>Gammaproteobacteria</taxon>
        <taxon>Legionellales</taxon>
        <taxon>Legionellaceae</taxon>
        <taxon>Legionella</taxon>
    </lineage>
</organism>
<dbReference type="EMBL" id="UGOB01000001">
    <property type="protein sequence ID" value="STX42404.1"/>
    <property type="molecule type" value="Genomic_DNA"/>
</dbReference>
<protein>
    <submittedName>
        <fullName evidence="3">Uncharacterized protein</fullName>
    </submittedName>
</protein>
<evidence type="ECO:0000256" key="1">
    <source>
        <dbReference type="SAM" id="MobiDB-lite"/>
    </source>
</evidence>
<evidence type="ECO:0000313" key="2">
    <source>
        <dbReference type="EMBL" id="KTD05919.1"/>
    </source>
</evidence>